<name>A0ABR1XN64_9PEZI</name>
<feature type="region of interest" description="Disordered" evidence="6">
    <location>
        <begin position="616"/>
        <end position="649"/>
    </location>
</feature>
<dbReference type="InterPro" id="IPR029058">
    <property type="entry name" value="AB_hydrolase_fold"/>
</dbReference>
<evidence type="ECO:0008006" key="10">
    <source>
        <dbReference type="Google" id="ProtNLM"/>
    </source>
</evidence>
<sequence length="687" mass="74338">MFSKVFKDKNTSSSHESEDNEASLDTILDTPELKTEFALLVVLCTDAVRKDLSATFQLPQALPPANSSHDHVSTGQDSALPVHPQKKIKKELATPEVQELHRAAVTFINSWRVSVLQRLGEVLQVKSEAVREAKEARKRASMQASPSDDNSPSPLPVPIYTTLNSLSVESRTLLLHSLLLLLLSLENYPSHSRLLLLHLTSSLALPASTLIDRETAVATALLTGVKHLSADEETSRAASSNSRSRKWKVGIATVAGAALIGVTGGLAAPLLAAGVGTVVGGLGLGATAVGGLLGGLAGSSVLVGGLFGAYGGRITGKMMDRYAQEVTDFRFLPVREAREEENPYERQRRLRGLLQSTPPNGGHRLRVAIAVSGWLSDTNDIVRPWTVLAPSLETFALRWEVQALLRLGQSLSDVLKSAAWNYAKYEIVKRTVLGSLAAGLWPLMLLRVAKIVDNPFSVARSRSDKAGAVLADALINKAQGERPVTLIGYSLGARSLAKRKAFGLVESVVMMGSPTPSDAAAWRKIRAVVAGRVVNVYSESDHILGFLYRTSSIQLGVAGLQPVKGVQGIENVDVSPLVDGHTKYRFLTGAILRQIGMQELDDAEIARQESELRVMEKKDMEAKEQSEKEVQDKMAKMEKKAGLEDSSRHELRKSMLIPAVWTAWRRGGQSQRGSCGGKGRTSINSRR</sequence>
<comment type="subcellular location">
    <subcellularLocation>
        <location evidence="1">Membrane</location>
        <topology evidence="1">Multi-pass membrane protein</topology>
    </subcellularLocation>
</comment>
<gene>
    <name evidence="8" type="ORF">IWX90DRAFT_467024</name>
</gene>
<dbReference type="PANTHER" id="PTHR17920">
    <property type="entry name" value="TRANSMEMBRANE AND COILED-COIL DOMAIN-CONTAINING PROTEIN 4 TMCO4"/>
    <property type="match status" value="1"/>
</dbReference>
<comment type="similarity">
    <text evidence="2">Belongs to the TMCO4 family.</text>
</comment>
<keyword evidence="5 7" id="KW-0472">Membrane</keyword>
<evidence type="ECO:0000256" key="4">
    <source>
        <dbReference type="ARBA" id="ARBA00022989"/>
    </source>
</evidence>
<evidence type="ECO:0000313" key="9">
    <source>
        <dbReference type="Proteomes" id="UP001456524"/>
    </source>
</evidence>
<dbReference type="Proteomes" id="UP001456524">
    <property type="component" value="Unassembled WGS sequence"/>
</dbReference>
<organism evidence="8 9">
    <name type="scientific">Phyllosticta citrichinensis</name>
    <dbReference type="NCBI Taxonomy" id="1130410"/>
    <lineage>
        <taxon>Eukaryota</taxon>
        <taxon>Fungi</taxon>
        <taxon>Dikarya</taxon>
        <taxon>Ascomycota</taxon>
        <taxon>Pezizomycotina</taxon>
        <taxon>Dothideomycetes</taxon>
        <taxon>Dothideomycetes incertae sedis</taxon>
        <taxon>Botryosphaeriales</taxon>
        <taxon>Phyllostictaceae</taxon>
        <taxon>Phyllosticta</taxon>
    </lineage>
</organism>
<feature type="region of interest" description="Disordered" evidence="6">
    <location>
        <begin position="61"/>
        <end position="82"/>
    </location>
</feature>
<evidence type="ECO:0000313" key="8">
    <source>
        <dbReference type="EMBL" id="KAK8161607.1"/>
    </source>
</evidence>
<protein>
    <recommendedName>
        <fullName evidence="10">DUF726-domain-containing protein</fullName>
    </recommendedName>
</protein>
<feature type="region of interest" description="Disordered" evidence="6">
    <location>
        <begin position="134"/>
        <end position="155"/>
    </location>
</feature>
<evidence type="ECO:0000256" key="2">
    <source>
        <dbReference type="ARBA" id="ARBA00009824"/>
    </source>
</evidence>
<evidence type="ECO:0000256" key="3">
    <source>
        <dbReference type="ARBA" id="ARBA00022692"/>
    </source>
</evidence>
<feature type="transmembrane region" description="Helical" evidence="7">
    <location>
        <begin position="284"/>
        <end position="311"/>
    </location>
</feature>
<keyword evidence="9" id="KW-1185">Reference proteome</keyword>
<keyword evidence="3 7" id="KW-0812">Transmembrane</keyword>
<dbReference type="SUPFAM" id="SSF53474">
    <property type="entry name" value="alpha/beta-Hydrolases"/>
    <property type="match status" value="1"/>
</dbReference>
<feature type="transmembrane region" description="Helical" evidence="7">
    <location>
        <begin position="249"/>
        <end position="272"/>
    </location>
</feature>
<evidence type="ECO:0000256" key="5">
    <source>
        <dbReference type="ARBA" id="ARBA00023136"/>
    </source>
</evidence>
<proteinExistence type="inferred from homology"/>
<dbReference type="EMBL" id="JBBWUH010000007">
    <property type="protein sequence ID" value="KAK8161607.1"/>
    <property type="molecule type" value="Genomic_DNA"/>
</dbReference>
<feature type="region of interest" description="Disordered" evidence="6">
    <location>
        <begin position="1"/>
        <end position="23"/>
    </location>
</feature>
<evidence type="ECO:0000256" key="1">
    <source>
        <dbReference type="ARBA" id="ARBA00004141"/>
    </source>
</evidence>
<reference evidence="8 9" key="1">
    <citation type="journal article" date="2022" name="G3 (Bethesda)">
        <title>Enemy or ally: a genomic approach to elucidate the lifestyle of Phyllosticta citrichinaensis.</title>
        <authorList>
            <person name="Buijs V.A."/>
            <person name="Groenewald J.Z."/>
            <person name="Haridas S."/>
            <person name="LaButti K.M."/>
            <person name="Lipzen A."/>
            <person name="Martin F.M."/>
            <person name="Barry K."/>
            <person name="Grigoriev I.V."/>
            <person name="Crous P.W."/>
            <person name="Seidl M.F."/>
        </authorList>
    </citation>
    <scope>NUCLEOTIDE SEQUENCE [LARGE SCALE GENOMIC DNA]</scope>
    <source>
        <strain evidence="8 9">CBS 129764</strain>
    </source>
</reference>
<feature type="region of interest" description="Disordered" evidence="6">
    <location>
        <begin position="665"/>
        <end position="687"/>
    </location>
</feature>
<comment type="caution">
    <text evidence="8">The sequence shown here is derived from an EMBL/GenBank/DDBJ whole genome shotgun (WGS) entry which is preliminary data.</text>
</comment>
<keyword evidence="4 7" id="KW-1133">Transmembrane helix</keyword>
<evidence type="ECO:0000256" key="6">
    <source>
        <dbReference type="SAM" id="MobiDB-lite"/>
    </source>
</evidence>
<dbReference type="PANTHER" id="PTHR17920:SF22">
    <property type="entry name" value="DUF726 DOMAIN PROTEIN (AFU_ORTHOLOGUE AFUA_2G12860)"/>
    <property type="match status" value="1"/>
</dbReference>
<accession>A0ABR1XN64</accession>
<dbReference type="Pfam" id="PF05277">
    <property type="entry name" value="DUF726"/>
    <property type="match status" value="1"/>
</dbReference>
<evidence type="ECO:0000256" key="7">
    <source>
        <dbReference type="SAM" id="Phobius"/>
    </source>
</evidence>
<feature type="compositionally biased region" description="Basic and acidic residues" evidence="6">
    <location>
        <begin position="1"/>
        <end position="10"/>
    </location>
</feature>
<dbReference type="InterPro" id="IPR007941">
    <property type="entry name" value="DUF726"/>
</dbReference>